<dbReference type="EMBL" id="NAJO01000023">
    <property type="protein sequence ID" value="OQO04064.1"/>
    <property type="molecule type" value="Genomic_DNA"/>
</dbReference>
<sequence>MSSPISISPSTLSPSTHSPASSLSPSTSSYASSTSLPSLNGSPSSPDNLSKAPIASASTRSKERIHPRRPSLMGTSLSGAEYTVVDLARGGEGMRRLVTCIKSSQGFDWNQELFLPSYIHRQSEDWERRADPVHEILLTDEEAASILPQ</sequence>
<evidence type="ECO:0000313" key="2">
    <source>
        <dbReference type="EMBL" id="OQO04064.1"/>
    </source>
</evidence>
<evidence type="ECO:0000256" key="1">
    <source>
        <dbReference type="SAM" id="MobiDB-lite"/>
    </source>
</evidence>
<name>A0A1V8SYA5_9PEZI</name>
<comment type="caution">
    <text evidence="2">The sequence shown here is derived from an EMBL/GenBank/DDBJ whole genome shotgun (WGS) entry which is preliminary data.</text>
</comment>
<dbReference type="Proteomes" id="UP000192596">
    <property type="component" value="Unassembled WGS sequence"/>
</dbReference>
<organism evidence="2 3">
    <name type="scientific">Cryoendolithus antarcticus</name>
    <dbReference type="NCBI Taxonomy" id="1507870"/>
    <lineage>
        <taxon>Eukaryota</taxon>
        <taxon>Fungi</taxon>
        <taxon>Dikarya</taxon>
        <taxon>Ascomycota</taxon>
        <taxon>Pezizomycotina</taxon>
        <taxon>Dothideomycetes</taxon>
        <taxon>Dothideomycetidae</taxon>
        <taxon>Cladosporiales</taxon>
        <taxon>Cladosporiaceae</taxon>
        <taxon>Cryoendolithus</taxon>
    </lineage>
</organism>
<dbReference type="AlphaFoldDB" id="A0A1V8SYA5"/>
<proteinExistence type="predicted"/>
<protein>
    <submittedName>
        <fullName evidence="2">Uncharacterized protein</fullName>
    </submittedName>
</protein>
<keyword evidence="3" id="KW-1185">Reference proteome</keyword>
<evidence type="ECO:0000313" key="3">
    <source>
        <dbReference type="Proteomes" id="UP000192596"/>
    </source>
</evidence>
<dbReference type="OrthoDB" id="4157259at2759"/>
<gene>
    <name evidence="2" type="ORF">B0A48_10707</name>
</gene>
<feature type="compositionally biased region" description="Low complexity" evidence="1">
    <location>
        <begin position="1"/>
        <end position="50"/>
    </location>
</feature>
<feature type="region of interest" description="Disordered" evidence="1">
    <location>
        <begin position="1"/>
        <end position="76"/>
    </location>
</feature>
<accession>A0A1V8SYA5</accession>
<dbReference type="InParanoid" id="A0A1V8SYA5"/>
<reference evidence="3" key="1">
    <citation type="submission" date="2017-03" db="EMBL/GenBank/DDBJ databases">
        <title>Genomes of endolithic fungi from Antarctica.</title>
        <authorList>
            <person name="Coleine C."/>
            <person name="Masonjones S."/>
            <person name="Stajich J.E."/>
        </authorList>
    </citation>
    <scope>NUCLEOTIDE SEQUENCE [LARGE SCALE GENOMIC DNA]</scope>
    <source>
        <strain evidence="3">CCFEE 5527</strain>
    </source>
</reference>